<organism evidence="1 2">
    <name type="scientific">Pistacia integerrima</name>
    <dbReference type="NCBI Taxonomy" id="434235"/>
    <lineage>
        <taxon>Eukaryota</taxon>
        <taxon>Viridiplantae</taxon>
        <taxon>Streptophyta</taxon>
        <taxon>Embryophyta</taxon>
        <taxon>Tracheophyta</taxon>
        <taxon>Spermatophyta</taxon>
        <taxon>Magnoliopsida</taxon>
        <taxon>eudicotyledons</taxon>
        <taxon>Gunneridae</taxon>
        <taxon>Pentapetalae</taxon>
        <taxon>rosids</taxon>
        <taxon>malvids</taxon>
        <taxon>Sapindales</taxon>
        <taxon>Anacardiaceae</taxon>
        <taxon>Pistacia</taxon>
    </lineage>
</organism>
<protein>
    <submittedName>
        <fullName evidence="1">Uncharacterized protein</fullName>
    </submittedName>
</protein>
<comment type="caution">
    <text evidence="1">The sequence shown here is derived from an EMBL/GenBank/DDBJ whole genome shotgun (WGS) entry which is preliminary data.</text>
</comment>
<evidence type="ECO:0000313" key="2">
    <source>
        <dbReference type="Proteomes" id="UP001163603"/>
    </source>
</evidence>
<gene>
    <name evidence="1" type="ORF">Pint_34284</name>
</gene>
<name>A0ACC0X7D7_9ROSI</name>
<evidence type="ECO:0000313" key="1">
    <source>
        <dbReference type="EMBL" id="KAJ0010556.1"/>
    </source>
</evidence>
<dbReference type="Proteomes" id="UP001163603">
    <property type="component" value="Chromosome 14"/>
</dbReference>
<sequence length="21" mass="2652">MARLRWLGGKDFCRGWFLEFY</sequence>
<reference evidence="2" key="1">
    <citation type="journal article" date="2023" name="G3 (Bethesda)">
        <title>Genome assembly and association tests identify interacting loci associated with vigor, precocity, and sex in interspecific pistachio rootstocks.</title>
        <authorList>
            <person name="Palmer W."/>
            <person name="Jacygrad E."/>
            <person name="Sagayaradj S."/>
            <person name="Cavanaugh K."/>
            <person name="Han R."/>
            <person name="Bertier L."/>
            <person name="Beede B."/>
            <person name="Kafkas S."/>
            <person name="Golino D."/>
            <person name="Preece J."/>
            <person name="Michelmore R."/>
        </authorList>
    </citation>
    <scope>NUCLEOTIDE SEQUENCE [LARGE SCALE GENOMIC DNA]</scope>
</reference>
<accession>A0ACC0X7D7</accession>
<proteinExistence type="predicted"/>
<dbReference type="EMBL" id="CM047749">
    <property type="protein sequence ID" value="KAJ0010556.1"/>
    <property type="molecule type" value="Genomic_DNA"/>
</dbReference>
<keyword evidence="2" id="KW-1185">Reference proteome</keyword>